<protein>
    <submittedName>
        <fullName evidence="3">Efflux transporter outer membrane subunit</fullName>
    </submittedName>
</protein>
<dbReference type="PANTHER" id="PTHR30203">
    <property type="entry name" value="OUTER MEMBRANE CATION EFFLUX PROTEIN"/>
    <property type="match status" value="1"/>
</dbReference>
<gene>
    <name evidence="3" type="ORF">EHO51_17545</name>
</gene>
<dbReference type="KEGG" id="mros:EHO51_17545"/>
<proteinExistence type="inferred from homology"/>
<dbReference type="PROSITE" id="PS51257">
    <property type="entry name" value="PROKAR_LIPOPROTEIN"/>
    <property type="match status" value="1"/>
</dbReference>
<keyword evidence="2" id="KW-1134">Transmembrane beta strand</keyword>
<dbReference type="GO" id="GO:0015562">
    <property type="term" value="F:efflux transmembrane transporter activity"/>
    <property type="evidence" value="ECO:0007669"/>
    <property type="project" value="InterPro"/>
</dbReference>
<keyword evidence="2" id="KW-0449">Lipoprotein</keyword>
<feature type="chain" id="PRO_5017850195" evidence="2">
    <location>
        <begin position="26"/>
        <end position="498"/>
    </location>
</feature>
<keyword evidence="2" id="KW-0472">Membrane</keyword>
<dbReference type="InterPro" id="IPR010131">
    <property type="entry name" value="MdtP/NodT-like"/>
</dbReference>
<keyword evidence="2" id="KW-0564">Palmitate</keyword>
<evidence type="ECO:0000313" key="3">
    <source>
        <dbReference type="EMBL" id="AZG78705.1"/>
    </source>
</evidence>
<accession>A0A3G8MBN4</accession>
<feature type="signal peptide" evidence="2">
    <location>
        <begin position="1"/>
        <end position="25"/>
    </location>
</feature>
<evidence type="ECO:0000256" key="2">
    <source>
        <dbReference type="RuleBase" id="RU362097"/>
    </source>
</evidence>
<comment type="subcellular location">
    <subcellularLocation>
        <location evidence="2">Cell membrane</location>
        <topology evidence="2">Lipid-anchor</topology>
    </subcellularLocation>
</comment>
<dbReference type="GO" id="GO:0005886">
    <property type="term" value="C:plasma membrane"/>
    <property type="evidence" value="ECO:0007669"/>
    <property type="project" value="UniProtKB-SubCell"/>
</dbReference>
<dbReference type="AlphaFoldDB" id="A0A3G8MBN4"/>
<keyword evidence="2" id="KW-0732">Signal</keyword>
<comment type="similarity">
    <text evidence="1 2">Belongs to the outer membrane factor (OMF) (TC 1.B.17) family.</text>
</comment>
<dbReference type="Pfam" id="PF02321">
    <property type="entry name" value="OEP"/>
    <property type="match status" value="2"/>
</dbReference>
<dbReference type="NCBIfam" id="TIGR01845">
    <property type="entry name" value="outer_NodT"/>
    <property type="match status" value="1"/>
</dbReference>
<keyword evidence="2" id="KW-0812">Transmembrane</keyword>
<dbReference type="Gene3D" id="2.20.200.10">
    <property type="entry name" value="Outer membrane efflux proteins (OEP)"/>
    <property type="match status" value="1"/>
</dbReference>
<reference evidence="3 4" key="1">
    <citation type="submission" date="2018-11" db="EMBL/GenBank/DDBJ databases">
        <title>Genome squencing of methanotrophic bacteria isolated from alkaline groundwater in Korea.</title>
        <authorList>
            <person name="Nguyen L.N."/>
        </authorList>
    </citation>
    <scope>NUCLEOTIDE SEQUENCE [LARGE SCALE GENOMIC DNA]</scope>
    <source>
        <strain evidence="3 4">GW6</strain>
    </source>
</reference>
<evidence type="ECO:0000256" key="1">
    <source>
        <dbReference type="ARBA" id="ARBA00007613"/>
    </source>
</evidence>
<organism evidence="3 4">
    <name type="scientific">Methylocystis rosea</name>
    <dbReference type="NCBI Taxonomy" id="173366"/>
    <lineage>
        <taxon>Bacteria</taxon>
        <taxon>Pseudomonadati</taxon>
        <taxon>Pseudomonadota</taxon>
        <taxon>Alphaproteobacteria</taxon>
        <taxon>Hyphomicrobiales</taxon>
        <taxon>Methylocystaceae</taxon>
        <taxon>Methylocystis</taxon>
    </lineage>
</organism>
<name>A0A3G8MBN4_9HYPH</name>
<sequence length="498" mass="53203">MHYRRCDPRLTLLFAVLSSSMFAGCAVGPDYDQPAVDLPRRWSNADSGDAQRPAQLSQWWTRLNDPLLNTLVSQAVDANFSVETAKARVREARALVSQEAANLLPVGDGVASANRLRTPAVDAIPAKISSAYRSGFDASWEIDLFGGLRRSVEGAQYGADAAEEDLRNTLLVLIGDVALNYSLARAYQARAALARRAAKSQRESAKLTRSKYDAGVATTADVANAEALAASTEADIPSFEIDAARAVHRLGVLLGKSPSALIGQMKNGGLISRPKMPLPVGVPADVLLTRPDVRRAERQLAQATARIGVAEAARYPSVSLTGNIATEALDINDLARKSSLAWAIGPRLTVPILRAGQLKAVADAARARRDASFANFQSLVLIAMEDVENAIVSLSQQRIRSGKLASAVASYRTAADAARTQFETGSTTYLELLDAQRALYAAEGKLIDSRLATVAAYIALNKSLGGGWTGVVNTQAPLNIDQRNGPRIATTRIFGNER</sequence>
<dbReference type="Proteomes" id="UP000273982">
    <property type="component" value="Chromosome"/>
</dbReference>
<dbReference type="SUPFAM" id="SSF56954">
    <property type="entry name" value="Outer membrane efflux proteins (OEP)"/>
    <property type="match status" value="1"/>
</dbReference>
<evidence type="ECO:0000313" key="4">
    <source>
        <dbReference type="Proteomes" id="UP000273982"/>
    </source>
</evidence>
<dbReference type="Gene3D" id="1.20.1600.10">
    <property type="entry name" value="Outer membrane efflux proteins (OEP)"/>
    <property type="match status" value="1"/>
</dbReference>
<dbReference type="EMBL" id="CP034086">
    <property type="protein sequence ID" value="AZG78705.1"/>
    <property type="molecule type" value="Genomic_DNA"/>
</dbReference>
<dbReference type="PANTHER" id="PTHR30203:SF25">
    <property type="entry name" value="OUTER MEMBRANE PROTEIN-RELATED"/>
    <property type="match status" value="1"/>
</dbReference>
<dbReference type="InterPro" id="IPR003423">
    <property type="entry name" value="OMP_efflux"/>
</dbReference>